<organism evidence="6 7">
    <name type="scientific">Streptomyces griseoflavus Tu4000</name>
    <dbReference type="NCBI Taxonomy" id="467200"/>
    <lineage>
        <taxon>Bacteria</taxon>
        <taxon>Bacillati</taxon>
        <taxon>Actinomycetota</taxon>
        <taxon>Actinomycetes</taxon>
        <taxon>Kitasatosporales</taxon>
        <taxon>Streptomycetaceae</taxon>
        <taxon>Streptomyces</taxon>
    </lineage>
</organism>
<protein>
    <submittedName>
        <fullName evidence="6">Response regulator</fullName>
    </submittedName>
</protein>
<evidence type="ECO:0000259" key="5">
    <source>
        <dbReference type="PROSITE" id="PS50043"/>
    </source>
</evidence>
<sequence length="231" mass="24282">MSGTSGTSDTGSVGTASSREVDGPGYRIGVVVHARDPISGAGAVSQLRQHPVIDLRDEARPGAGAVAVLVEDTPDETTFARLRRLVRGEGARTVLVVSALRESELLAVIECGVGAVVWRHEATAQRLLQAVIAASRGDGDLPADLLGRLMSQVGTLQRRAAGNTGAPVTGLTAREADVLRLVAEGLDTTEIAAKLAYSERTVKNVLHGLTTRLHLRNRAHAVAYALREGFI</sequence>
<dbReference type="Gene3D" id="3.40.50.2300">
    <property type="match status" value="1"/>
</dbReference>
<dbReference type="EMBL" id="GG657758">
    <property type="protein sequence ID" value="EFL38116.1"/>
    <property type="molecule type" value="Genomic_DNA"/>
</dbReference>
<accession>D9XNG3</accession>
<dbReference type="PANTHER" id="PTHR43214:SF24">
    <property type="entry name" value="TRANSCRIPTIONAL REGULATORY PROTEIN NARL-RELATED"/>
    <property type="match status" value="1"/>
</dbReference>
<name>D9XNG3_9ACTN</name>
<proteinExistence type="predicted"/>
<dbReference type="PROSITE" id="PS50043">
    <property type="entry name" value="HTH_LUXR_2"/>
    <property type="match status" value="1"/>
</dbReference>
<dbReference type="InterPro" id="IPR039420">
    <property type="entry name" value="WalR-like"/>
</dbReference>
<dbReference type="InterPro" id="IPR016032">
    <property type="entry name" value="Sig_transdc_resp-reg_C-effctor"/>
</dbReference>
<evidence type="ECO:0000256" key="1">
    <source>
        <dbReference type="ARBA" id="ARBA00023015"/>
    </source>
</evidence>
<keyword evidence="7" id="KW-1185">Reference proteome</keyword>
<dbReference type="PRINTS" id="PR00038">
    <property type="entry name" value="HTHLUXR"/>
</dbReference>
<dbReference type="CDD" id="cd06170">
    <property type="entry name" value="LuxR_C_like"/>
    <property type="match status" value="1"/>
</dbReference>
<feature type="region of interest" description="Disordered" evidence="4">
    <location>
        <begin position="1"/>
        <end position="21"/>
    </location>
</feature>
<dbReference type="GO" id="GO:0003677">
    <property type="term" value="F:DNA binding"/>
    <property type="evidence" value="ECO:0007669"/>
    <property type="project" value="UniProtKB-KW"/>
</dbReference>
<feature type="domain" description="HTH luxR-type" evidence="5">
    <location>
        <begin position="164"/>
        <end position="229"/>
    </location>
</feature>
<dbReference type="Proteomes" id="UP000002968">
    <property type="component" value="Unassembled WGS sequence"/>
</dbReference>
<dbReference type="PANTHER" id="PTHR43214">
    <property type="entry name" value="TWO-COMPONENT RESPONSE REGULATOR"/>
    <property type="match status" value="1"/>
</dbReference>
<dbReference type="GO" id="GO:0006355">
    <property type="term" value="P:regulation of DNA-templated transcription"/>
    <property type="evidence" value="ECO:0007669"/>
    <property type="project" value="InterPro"/>
</dbReference>
<keyword evidence="3" id="KW-0804">Transcription</keyword>
<evidence type="ECO:0000313" key="6">
    <source>
        <dbReference type="EMBL" id="EFL38116.1"/>
    </source>
</evidence>
<dbReference type="AlphaFoldDB" id="D9XNG3"/>
<evidence type="ECO:0000256" key="4">
    <source>
        <dbReference type="SAM" id="MobiDB-lite"/>
    </source>
</evidence>
<keyword evidence="1" id="KW-0805">Transcription regulation</keyword>
<evidence type="ECO:0000256" key="2">
    <source>
        <dbReference type="ARBA" id="ARBA00023125"/>
    </source>
</evidence>
<dbReference type="STRING" id="467200.SSRG_00920"/>
<evidence type="ECO:0000256" key="3">
    <source>
        <dbReference type="ARBA" id="ARBA00023163"/>
    </source>
</evidence>
<dbReference type="Pfam" id="PF00196">
    <property type="entry name" value="GerE"/>
    <property type="match status" value="1"/>
</dbReference>
<feature type="compositionally biased region" description="Low complexity" evidence="4">
    <location>
        <begin position="1"/>
        <end position="18"/>
    </location>
</feature>
<keyword evidence="2" id="KW-0238">DNA-binding</keyword>
<dbReference type="InterPro" id="IPR000792">
    <property type="entry name" value="Tscrpt_reg_LuxR_C"/>
</dbReference>
<gene>
    <name evidence="6" type="ORF">SSRG_00920</name>
</gene>
<dbReference type="SUPFAM" id="SSF46894">
    <property type="entry name" value="C-terminal effector domain of the bipartite response regulators"/>
    <property type="match status" value="1"/>
</dbReference>
<dbReference type="eggNOG" id="COG2197">
    <property type="taxonomic scope" value="Bacteria"/>
</dbReference>
<dbReference type="SMART" id="SM00421">
    <property type="entry name" value="HTH_LUXR"/>
    <property type="match status" value="1"/>
</dbReference>
<reference evidence="6" key="1">
    <citation type="submission" date="2009-02" db="EMBL/GenBank/DDBJ databases">
        <title>Annotation of Streptomyces griseoflavus strain Tu4000.</title>
        <authorList>
            <consortium name="The Broad Institute Genome Sequencing Platform"/>
            <consortium name="Broad Institute Microbial Sequencing Center"/>
            <person name="Fischbach M."/>
            <person name="Godfrey P."/>
            <person name="Ward D."/>
            <person name="Young S."/>
            <person name="Zeng Q."/>
            <person name="Koehrsen M."/>
            <person name="Alvarado L."/>
            <person name="Berlin A.M."/>
            <person name="Bochicchio J."/>
            <person name="Borenstein D."/>
            <person name="Chapman S.B."/>
            <person name="Chen Z."/>
            <person name="Engels R."/>
            <person name="Freedman E."/>
            <person name="Gellesch M."/>
            <person name="Goldberg J."/>
            <person name="Griggs A."/>
            <person name="Gujja S."/>
            <person name="Heilman E.R."/>
            <person name="Heiman D.I."/>
            <person name="Hepburn T.A."/>
            <person name="Howarth C."/>
            <person name="Jen D."/>
            <person name="Larson L."/>
            <person name="Lewis B."/>
            <person name="Mehta T."/>
            <person name="Park D."/>
            <person name="Pearson M."/>
            <person name="Richards J."/>
            <person name="Roberts A."/>
            <person name="Saif S."/>
            <person name="Shea T.D."/>
            <person name="Shenoy N."/>
            <person name="Sisk P."/>
            <person name="Stolte C."/>
            <person name="Sykes S.N."/>
            <person name="Thomson T."/>
            <person name="Walk T."/>
            <person name="White J."/>
            <person name="Yandava C."/>
            <person name="Straight P."/>
            <person name="Clardy J."/>
            <person name="Hung D."/>
            <person name="Kolter R."/>
            <person name="Mekalanos J."/>
            <person name="Walker S."/>
            <person name="Walsh C.T."/>
            <person name="Wieland-Brown L.C."/>
            <person name="Haas B."/>
            <person name="Nusbaum C."/>
            <person name="Birren B."/>
        </authorList>
    </citation>
    <scope>NUCLEOTIDE SEQUENCE [LARGE SCALE GENOMIC DNA]</scope>
    <source>
        <strain evidence="6">Tu4000</strain>
    </source>
</reference>
<dbReference type="HOGENOM" id="CLU_000445_90_2_11"/>
<evidence type="ECO:0000313" key="7">
    <source>
        <dbReference type="Proteomes" id="UP000002968"/>
    </source>
</evidence>